<proteinExistence type="predicted"/>
<dbReference type="AlphaFoldDB" id="A0A835ZPW3"/>
<evidence type="ECO:0008006" key="5">
    <source>
        <dbReference type="Google" id="ProtNLM"/>
    </source>
</evidence>
<protein>
    <recommendedName>
        <fullName evidence="5">Glutaredoxin domain-containing protein</fullName>
    </recommendedName>
</protein>
<reference evidence="3 4" key="1">
    <citation type="submission" date="2020-12" db="EMBL/GenBank/DDBJ databases">
        <title>De novo assembly of Tibetan sheep genome.</title>
        <authorList>
            <person name="Li X."/>
        </authorList>
    </citation>
    <scope>NUCLEOTIDE SEQUENCE [LARGE SCALE GENOMIC DNA]</scope>
    <source>
        <tissue evidence="3">Heart</tissue>
    </source>
</reference>
<organism evidence="3 4">
    <name type="scientific">Ovis aries</name>
    <name type="common">Sheep</name>
    <dbReference type="NCBI Taxonomy" id="9940"/>
    <lineage>
        <taxon>Eukaryota</taxon>
        <taxon>Metazoa</taxon>
        <taxon>Chordata</taxon>
        <taxon>Craniata</taxon>
        <taxon>Vertebrata</taxon>
        <taxon>Euteleostomi</taxon>
        <taxon>Mammalia</taxon>
        <taxon>Eutheria</taxon>
        <taxon>Laurasiatheria</taxon>
        <taxon>Artiodactyla</taxon>
        <taxon>Ruminantia</taxon>
        <taxon>Pecora</taxon>
        <taxon>Bovidae</taxon>
        <taxon>Caprinae</taxon>
        <taxon>Ovis</taxon>
    </lineage>
</organism>
<feature type="region of interest" description="Disordered" evidence="2">
    <location>
        <begin position="1"/>
        <end position="27"/>
    </location>
</feature>
<dbReference type="PANTHER" id="PTHR10293">
    <property type="entry name" value="GLUTAREDOXIN FAMILY MEMBER"/>
    <property type="match status" value="1"/>
</dbReference>
<evidence type="ECO:0000313" key="3">
    <source>
        <dbReference type="EMBL" id="KAG5195202.1"/>
    </source>
</evidence>
<accession>A0A835ZPW3</accession>
<gene>
    <name evidence="3" type="ORF">JEQ12_012491</name>
</gene>
<name>A0A835ZPW3_SHEEP</name>
<keyword evidence="1" id="KW-0676">Redox-active center</keyword>
<dbReference type="InterPro" id="IPR004480">
    <property type="entry name" value="Monothiol_GRX-rel"/>
</dbReference>
<sequence>MLGQQRLLGTPGRIGEEGQGGALPQEDAGAARCSFSHVMVQFLQLHGVRDYLAYNMLDDHQLRQGIKDSSTTLQVHLNGEPVAGCDNAANRDLIELRSWGSAPPS</sequence>
<dbReference type="GO" id="GO:0005759">
    <property type="term" value="C:mitochondrial matrix"/>
    <property type="evidence" value="ECO:0007669"/>
    <property type="project" value="TreeGrafter"/>
</dbReference>
<dbReference type="PANTHER" id="PTHR10293:SF16">
    <property type="entry name" value="GLUTAREDOXIN-RELATED PROTEIN 5, MITOCHONDRIAL"/>
    <property type="match status" value="1"/>
</dbReference>
<dbReference type="EMBL" id="JAEMGP010000024">
    <property type="protein sequence ID" value="KAG5195202.1"/>
    <property type="molecule type" value="Genomic_DNA"/>
</dbReference>
<evidence type="ECO:0000313" key="4">
    <source>
        <dbReference type="Proteomes" id="UP000664991"/>
    </source>
</evidence>
<dbReference type="InterPro" id="IPR036249">
    <property type="entry name" value="Thioredoxin-like_sf"/>
</dbReference>
<evidence type="ECO:0000256" key="1">
    <source>
        <dbReference type="ARBA" id="ARBA00023284"/>
    </source>
</evidence>
<evidence type="ECO:0000256" key="2">
    <source>
        <dbReference type="SAM" id="MobiDB-lite"/>
    </source>
</evidence>
<comment type="caution">
    <text evidence="3">The sequence shown here is derived from an EMBL/GenBank/DDBJ whole genome shotgun (WGS) entry which is preliminary data.</text>
</comment>
<dbReference type="SUPFAM" id="SSF52833">
    <property type="entry name" value="Thioredoxin-like"/>
    <property type="match status" value="1"/>
</dbReference>
<dbReference type="Gene3D" id="3.40.30.10">
    <property type="entry name" value="Glutaredoxin"/>
    <property type="match status" value="1"/>
</dbReference>
<dbReference type="Proteomes" id="UP000664991">
    <property type="component" value="Unassembled WGS sequence"/>
</dbReference>